<dbReference type="InterPro" id="IPR000160">
    <property type="entry name" value="GGDEF_dom"/>
</dbReference>
<gene>
    <name evidence="7" type="ORF">AKSOIL_0165</name>
</gene>
<dbReference type="Pfam" id="PF00563">
    <property type="entry name" value="EAL"/>
    <property type="match status" value="1"/>
</dbReference>
<evidence type="ECO:0000259" key="6">
    <source>
        <dbReference type="PROSITE" id="PS50887"/>
    </source>
</evidence>
<evidence type="ECO:0000256" key="1">
    <source>
        <dbReference type="PROSITE-ProRule" id="PRU00169"/>
    </source>
</evidence>
<dbReference type="InterPro" id="IPR013767">
    <property type="entry name" value="PAS_fold"/>
</dbReference>
<feature type="domain" description="GGDEF" evidence="6">
    <location>
        <begin position="364"/>
        <end position="497"/>
    </location>
</feature>
<dbReference type="PROSITE" id="PS50113">
    <property type="entry name" value="PAC"/>
    <property type="match status" value="1"/>
</dbReference>
<dbReference type="PANTHER" id="PTHR44757">
    <property type="entry name" value="DIGUANYLATE CYCLASE DGCP"/>
    <property type="match status" value="1"/>
</dbReference>
<dbReference type="SUPFAM" id="SSF55073">
    <property type="entry name" value="Nucleotide cyclase"/>
    <property type="match status" value="1"/>
</dbReference>
<dbReference type="SMART" id="SM00052">
    <property type="entry name" value="EAL"/>
    <property type="match status" value="1"/>
</dbReference>
<dbReference type="AlphaFoldDB" id="C0INC4"/>
<dbReference type="SMART" id="SM00091">
    <property type="entry name" value="PAS"/>
    <property type="match status" value="1"/>
</dbReference>
<dbReference type="Gene3D" id="3.30.70.270">
    <property type="match status" value="1"/>
</dbReference>
<evidence type="ECO:0000259" key="4">
    <source>
        <dbReference type="PROSITE" id="PS50113"/>
    </source>
</evidence>
<evidence type="ECO:0000259" key="5">
    <source>
        <dbReference type="PROSITE" id="PS50883"/>
    </source>
</evidence>
<evidence type="ECO:0000259" key="3">
    <source>
        <dbReference type="PROSITE" id="PS50112"/>
    </source>
</evidence>
<dbReference type="Pfam" id="PF00989">
    <property type="entry name" value="PAS"/>
    <property type="match status" value="1"/>
</dbReference>
<dbReference type="CDD" id="cd01948">
    <property type="entry name" value="EAL"/>
    <property type="match status" value="1"/>
</dbReference>
<dbReference type="CDD" id="cd00156">
    <property type="entry name" value="REC"/>
    <property type="match status" value="1"/>
</dbReference>
<dbReference type="InterPro" id="IPR035919">
    <property type="entry name" value="EAL_sf"/>
</dbReference>
<dbReference type="SUPFAM" id="SSF52172">
    <property type="entry name" value="CheY-like"/>
    <property type="match status" value="1"/>
</dbReference>
<dbReference type="InterPro" id="IPR011006">
    <property type="entry name" value="CheY-like_superfamily"/>
</dbReference>
<dbReference type="FunFam" id="3.20.20.450:FF:000001">
    <property type="entry name" value="Cyclic di-GMP phosphodiesterase yahA"/>
    <property type="match status" value="1"/>
</dbReference>
<dbReference type="SUPFAM" id="SSF55785">
    <property type="entry name" value="PYP-like sensor domain (PAS domain)"/>
    <property type="match status" value="1"/>
</dbReference>
<organism evidence="7">
    <name type="scientific">uncultured bacterium BLR9</name>
    <dbReference type="NCBI Taxonomy" id="506525"/>
    <lineage>
        <taxon>Bacteria</taxon>
        <taxon>environmental samples</taxon>
    </lineage>
</organism>
<dbReference type="InterPro" id="IPR029787">
    <property type="entry name" value="Nucleotide_cyclase"/>
</dbReference>
<accession>C0INC4</accession>
<dbReference type="InterPro" id="IPR001789">
    <property type="entry name" value="Sig_transdc_resp-reg_receiver"/>
</dbReference>
<dbReference type="SUPFAM" id="SSF141868">
    <property type="entry name" value="EAL domain-like"/>
    <property type="match status" value="1"/>
</dbReference>
<dbReference type="InterPro" id="IPR052155">
    <property type="entry name" value="Biofilm_reg_signaling"/>
</dbReference>
<dbReference type="CDD" id="cd01949">
    <property type="entry name" value="GGDEF"/>
    <property type="match status" value="1"/>
</dbReference>
<evidence type="ECO:0000313" key="7">
    <source>
        <dbReference type="EMBL" id="ACN58810.1"/>
    </source>
</evidence>
<dbReference type="NCBIfam" id="TIGR00229">
    <property type="entry name" value="sensory_box"/>
    <property type="match status" value="1"/>
</dbReference>
<feature type="modified residue" description="4-aspartylphosphate" evidence="1">
    <location>
        <position position="124"/>
    </location>
</feature>
<feature type="domain" description="PAS" evidence="3">
    <location>
        <begin position="202"/>
        <end position="258"/>
    </location>
</feature>
<dbReference type="CDD" id="cd00130">
    <property type="entry name" value="PAS"/>
    <property type="match status" value="1"/>
</dbReference>
<dbReference type="NCBIfam" id="TIGR00254">
    <property type="entry name" value="GGDEF"/>
    <property type="match status" value="1"/>
</dbReference>
<dbReference type="InterPro" id="IPR043128">
    <property type="entry name" value="Rev_trsase/Diguanyl_cyclase"/>
</dbReference>
<dbReference type="GO" id="GO:0000160">
    <property type="term" value="P:phosphorelay signal transduction system"/>
    <property type="evidence" value="ECO:0007669"/>
    <property type="project" value="InterPro"/>
</dbReference>
<dbReference type="InterPro" id="IPR000014">
    <property type="entry name" value="PAS"/>
</dbReference>
<name>C0INC4_9BACT</name>
<dbReference type="Pfam" id="PF00990">
    <property type="entry name" value="GGDEF"/>
    <property type="match status" value="1"/>
</dbReference>
<dbReference type="PROSITE" id="PS50112">
    <property type="entry name" value="PAS"/>
    <property type="match status" value="1"/>
</dbReference>
<sequence>MGKIQTMTSLVQHARATKCITRILRSAAPIHGEKAKTDELGTTSSAADRLTRNLDRGHKRLHLITTGMTPLKIILVEDNAGDADLIREMLDDDVSQRVEITHLVRISQIRDCLADDQFDVMVLDLGLPDAQGLEAVRAARACTPNIPLVVLTGLDDGHLASLALEEGAQDYLLKGEINARGLRRALRYAIDRKAIEEKLFAEQESARVTLNSIADAVISADLSGNITFLNSVAEKLTGWQQNEALGRPIADILKVVDEITREPRGSTVERPNQLHRSTKAPSNSILVRRDGSELPIDESRAPILDRQGQIAGTVTVLHDVSVTRAMELKMAHLAQHDFLTDLPNRRVLDDRLRQAISLARRQGKQLAVLFVDIDRFKHINDSLGHGMGDKALQSMAERLTTCVRASDTVARQGGDEFVILLAEVTTADDAAIVAKKILSAVALPHRIGRHELQISASIGISTCPNDADDAETLIKHADIAMYQAKEKGRNNYQFFRADMNERVLQRQSLESSLRLALERQEFLLHYQPKMNLETGHITGMEALIRWRHPELGLVPPASFIGVAEDCGLMQPIGRWVLQEACRQVKEWMVAGLNPVPVAVNVSAVEFRRKHFFDGVISTLRETDLDPRYLELELTETVLMKEAEPTIAVLHALKSAGVKLAIDDFGTGYSSLSYLTRLPVDTLKIDRSFVTDVTTRTDNAAIVSAIIGMGKSLNLNVIAEGVETQEQLALLRSHCCAEGQGYYFSRPVSVPAVAELLNTELRTSPN</sequence>
<reference evidence="7" key="1">
    <citation type="journal article" date="2009" name="ISME J.">
        <title>Functional metagenomics reveals diverse beta-lactamases in a remote Alaskan soil.</title>
        <authorList>
            <person name="Allen H.K."/>
            <person name="Moe L.A."/>
            <person name="Rodbumrer J."/>
            <person name="Gaarder A."/>
            <person name="Handelsman J."/>
        </authorList>
    </citation>
    <scope>NUCLEOTIDE SEQUENCE</scope>
</reference>
<dbReference type="EMBL" id="EU408350">
    <property type="protein sequence ID" value="ACN58810.1"/>
    <property type="molecule type" value="Genomic_DNA"/>
</dbReference>
<dbReference type="Gene3D" id="3.20.20.450">
    <property type="entry name" value="EAL domain"/>
    <property type="match status" value="1"/>
</dbReference>
<evidence type="ECO:0000259" key="2">
    <source>
        <dbReference type="PROSITE" id="PS50110"/>
    </source>
</evidence>
<dbReference type="FunFam" id="3.30.70.270:FF:000001">
    <property type="entry name" value="Diguanylate cyclase domain protein"/>
    <property type="match status" value="1"/>
</dbReference>
<dbReference type="SMART" id="SM00448">
    <property type="entry name" value="REC"/>
    <property type="match status" value="1"/>
</dbReference>
<dbReference type="PROSITE" id="PS50110">
    <property type="entry name" value="RESPONSE_REGULATORY"/>
    <property type="match status" value="1"/>
</dbReference>
<dbReference type="Gene3D" id="3.40.50.2300">
    <property type="match status" value="1"/>
</dbReference>
<dbReference type="InterPro" id="IPR035965">
    <property type="entry name" value="PAS-like_dom_sf"/>
</dbReference>
<feature type="domain" description="PAC" evidence="4">
    <location>
        <begin position="280"/>
        <end position="332"/>
    </location>
</feature>
<dbReference type="InterPro" id="IPR000700">
    <property type="entry name" value="PAS-assoc_C"/>
</dbReference>
<dbReference type="GO" id="GO:0006355">
    <property type="term" value="P:regulation of DNA-templated transcription"/>
    <property type="evidence" value="ECO:0007669"/>
    <property type="project" value="InterPro"/>
</dbReference>
<feature type="domain" description="Response regulatory" evidence="2">
    <location>
        <begin position="72"/>
        <end position="189"/>
    </location>
</feature>
<dbReference type="Gene3D" id="3.30.450.20">
    <property type="entry name" value="PAS domain"/>
    <property type="match status" value="1"/>
</dbReference>
<dbReference type="PANTHER" id="PTHR44757:SF2">
    <property type="entry name" value="BIOFILM ARCHITECTURE MAINTENANCE PROTEIN MBAA"/>
    <property type="match status" value="1"/>
</dbReference>
<dbReference type="PROSITE" id="PS50887">
    <property type="entry name" value="GGDEF"/>
    <property type="match status" value="1"/>
</dbReference>
<dbReference type="SMART" id="SM00267">
    <property type="entry name" value="GGDEF"/>
    <property type="match status" value="1"/>
</dbReference>
<keyword evidence="1" id="KW-0597">Phosphoprotein</keyword>
<feature type="domain" description="EAL" evidence="5">
    <location>
        <begin position="506"/>
        <end position="760"/>
    </location>
</feature>
<dbReference type="PROSITE" id="PS50883">
    <property type="entry name" value="EAL"/>
    <property type="match status" value="1"/>
</dbReference>
<dbReference type="Pfam" id="PF00072">
    <property type="entry name" value="Response_reg"/>
    <property type="match status" value="1"/>
</dbReference>
<proteinExistence type="predicted"/>
<protein>
    <submittedName>
        <fullName evidence="7">GGDEF family protein</fullName>
    </submittedName>
</protein>
<dbReference type="InterPro" id="IPR001633">
    <property type="entry name" value="EAL_dom"/>
</dbReference>